<dbReference type="InterPro" id="IPR005467">
    <property type="entry name" value="His_kinase_dom"/>
</dbReference>
<feature type="coiled-coil region" evidence="12">
    <location>
        <begin position="538"/>
        <end position="565"/>
    </location>
</feature>
<dbReference type="PANTHER" id="PTHR34220:SF7">
    <property type="entry name" value="SENSOR HISTIDINE KINASE YPDA"/>
    <property type="match status" value="1"/>
</dbReference>
<evidence type="ECO:0000256" key="3">
    <source>
        <dbReference type="ARBA" id="ARBA00012438"/>
    </source>
</evidence>
<evidence type="ECO:0000256" key="7">
    <source>
        <dbReference type="ARBA" id="ARBA00022741"/>
    </source>
</evidence>
<comment type="catalytic activity">
    <reaction evidence="1">
        <text>ATP + protein L-histidine = ADP + protein N-phospho-L-histidine.</text>
        <dbReference type="EC" id="2.7.13.3"/>
    </reaction>
</comment>
<evidence type="ECO:0000256" key="6">
    <source>
        <dbReference type="ARBA" id="ARBA00022679"/>
    </source>
</evidence>
<evidence type="ECO:0000313" key="17">
    <source>
        <dbReference type="Proteomes" id="UP000249134"/>
    </source>
</evidence>
<dbReference type="GO" id="GO:0005524">
    <property type="term" value="F:ATP binding"/>
    <property type="evidence" value="ECO:0007669"/>
    <property type="project" value="UniProtKB-KW"/>
</dbReference>
<proteinExistence type="predicted"/>
<organism evidence="16 17">
    <name type="scientific">Lederbergia lenta</name>
    <name type="common">Bacillus lentus</name>
    <dbReference type="NCBI Taxonomy" id="1467"/>
    <lineage>
        <taxon>Bacteria</taxon>
        <taxon>Bacillati</taxon>
        <taxon>Bacillota</taxon>
        <taxon>Bacilli</taxon>
        <taxon>Bacillales</taxon>
        <taxon>Bacillaceae</taxon>
        <taxon>Lederbergia</taxon>
    </lineage>
</organism>
<dbReference type="PRINTS" id="PR00344">
    <property type="entry name" value="BCTRLSENSOR"/>
</dbReference>
<dbReference type="Pfam" id="PF06580">
    <property type="entry name" value="His_kinase"/>
    <property type="match status" value="1"/>
</dbReference>
<dbReference type="EMBL" id="LS483476">
    <property type="protein sequence ID" value="SQI62875.1"/>
    <property type="molecule type" value="Genomic_DNA"/>
</dbReference>
<dbReference type="InterPro" id="IPR036890">
    <property type="entry name" value="HATPase_C_sf"/>
</dbReference>
<dbReference type="InterPro" id="IPR050640">
    <property type="entry name" value="Bact_2-comp_sensor_kinase"/>
</dbReference>
<dbReference type="PANTHER" id="PTHR34220">
    <property type="entry name" value="SENSOR HISTIDINE KINASE YPDA"/>
    <property type="match status" value="1"/>
</dbReference>
<keyword evidence="11 13" id="KW-0472">Membrane</keyword>
<dbReference type="AlphaFoldDB" id="A0A2X4ZE70"/>
<keyword evidence="9" id="KW-0067">ATP-binding</keyword>
<keyword evidence="13" id="KW-0812">Transmembrane</keyword>
<dbReference type="EC" id="2.7.13.3" evidence="3"/>
<dbReference type="PROSITE" id="PS50885">
    <property type="entry name" value="HAMP"/>
    <property type="match status" value="1"/>
</dbReference>
<dbReference type="InterPro" id="IPR003594">
    <property type="entry name" value="HATPase_dom"/>
</dbReference>
<evidence type="ECO:0000256" key="2">
    <source>
        <dbReference type="ARBA" id="ARBA00004651"/>
    </source>
</evidence>
<feature type="transmembrane region" description="Helical" evidence="13">
    <location>
        <begin position="20"/>
        <end position="43"/>
    </location>
</feature>
<evidence type="ECO:0000256" key="4">
    <source>
        <dbReference type="ARBA" id="ARBA00022475"/>
    </source>
</evidence>
<keyword evidence="8 16" id="KW-0418">Kinase</keyword>
<evidence type="ECO:0000256" key="12">
    <source>
        <dbReference type="SAM" id="Coils"/>
    </source>
</evidence>
<dbReference type="GO" id="GO:0000155">
    <property type="term" value="F:phosphorelay sensor kinase activity"/>
    <property type="evidence" value="ECO:0007669"/>
    <property type="project" value="InterPro"/>
</dbReference>
<dbReference type="Gene3D" id="6.10.340.10">
    <property type="match status" value="1"/>
</dbReference>
<evidence type="ECO:0000256" key="5">
    <source>
        <dbReference type="ARBA" id="ARBA00022553"/>
    </source>
</evidence>
<dbReference type="GO" id="GO:0005886">
    <property type="term" value="C:plasma membrane"/>
    <property type="evidence" value="ECO:0007669"/>
    <property type="project" value="UniProtKB-SubCell"/>
</dbReference>
<dbReference type="KEGG" id="blen:NCTC4824_03815"/>
<feature type="transmembrane region" description="Helical" evidence="13">
    <location>
        <begin position="313"/>
        <end position="335"/>
    </location>
</feature>
<protein>
    <recommendedName>
        <fullName evidence="3">histidine kinase</fullName>
        <ecNumber evidence="3">2.7.13.3</ecNumber>
    </recommendedName>
</protein>
<evidence type="ECO:0000256" key="8">
    <source>
        <dbReference type="ARBA" id="ARBA00022777"/>
    </source>
</evidence>
<dbReference type="SMART" id="SM00387">
    <property type="entry name" value="HATPase_c"/>
    <property type="match status" value="1"/>
</dbReference>
<sequence length="616" mass="72078">MFIKKIYMRFSQLSLQNKLIVLYITLFMIPVIIIVINYSNIFYKNAIKDITRNNEYLMEMERIHIDKNIETMRESAQIIASDYDIIEFVSNKREKSIEELMAFQTNHMNKMVKVQTVNPSIADFRFFIDHPALNEMWPILFRESRIKETPWYEQVIQRNGTELWWLKQEDYHLLSNIRKDSPKISLLRKVNEPYTEHLGIIEISMLQQNFFPKMYSPIPDGSSEIIVINNQNNIYRNPANSFLDDQQFVRADYEKILSHLDHQEKTDSFLLTNRKIPYLVVSSYIKGIEAYMVNIISLEDIYSETRKARNLTLGMAFVFLLLLSIITYVMISFLLKRMYRLIDNMKQVEKGDFSTKIDIDGHGEFAVLAFHFRNMLNKINKLIADAVYKQAVTKDTELKALKNQIDSHFLYNTLENIKMMAEIDGKYEISDSLTSLGEMMRYNIKWKNEFVVLSEEVSHINNYIDIMNLRLDEPILFQVDIPEELLEQEILKLSLQPIVENAIKYGIEPHGANGQGIIHVKVYLENQIVYIEVKDNGVGMSKEKVDSLNENIQKATNKNELQSETGQGIGLRNVNERIAIFYGKEYGIHVMSEREAFTTVVIKLPYLVIRGARKNV</sequence>
<dbReference type="SUPFAM" id="SSF158472">
    <property type="entry name" value="HAMP domain-like"/>
    <property type="match status" value="1"/>
</dbReference>
<keyword evidence="7" id="KW-0547">Nucleotide-binding</keyword>
<dbReference type="RefSeq" id="WP_066144250.1">
    <property type="nucleotide sequence ID" value="NZ_CBCSGM010000004.1"/>
</dbReference>
<keyword evidence="6 16" id="KW-0808">Transferase</keyword>
<gene>
    <name evidence="16" type="primary">yesM_4</name>
    <name evidence="16" type="ORF">NCTC4824_03815</name>
</gene>
<keyword evidence="12" id="KW-0175">Coiled coil</keyword>
<dbReference type="Pfam" id="PF02518">
    <property type="entry name" value="HATPase_c"/>
    <property type="match status" value="1"/>
</dbReference>
<dbReference type="Gene3D" id="3.30.565.10">
    <property type="entry name" value="Histidine kinase-like ATPase, C-terminal domain"/>
    <property type="match status" value="1"/>
</dbReference>
<dbReference type="InterPro" id="IPR004358">
    <property type="entry name" value="Sig_transdc_His_kin-like_C"/>
</dbReference>
<evidence type="ECO:0000256" key="11">
    <source>
        <dbReference type="ARBA" id="ARBA00023136"/>
    </source>
</evidence>
<accession>A0A2X4ZE70</accession>
<comment type="subcellular location">
    <subcellularLocation>
        <location evidence="2">Cell membrane</location>
        <topology evidence="2">Multi-pass membrane protein</topology>
    </subcellularLocation>
</comment>
<dbReference type="InterPro" id="IPR010559">
    <property type="entry name" value="Sig_transdc_His_kin_internal"/>
</dbReference>
<evidence type="ECO:0000256" key="13">
    <source>
        <dbReference type="SAM" id="Phobius"/>
    </source>
</evidence>
<keyword evidence="10" id="KW-0902">Two-component regulatory system</keyword>
<evidence type="ECO:0000256" key="1">
    <source>
        <dbReference type="ARBA" id="ARBA00000085"/>
    </source>
</evidence>
<dbReference type="PROSITE" id="PS50109">
    <property type="entry name" value="HIS_KIN"/>
    <property type="match status" value="1"/>
</dbReference>
<evidence type="ECO:0000256" key="10">
    <source>
        <dbReference type="ARBA" id="ARBA00023012"/>
    </source>
</evidence>
<evidence type="ECO:0000259" key="14">
    <source>
        <dbReference type="PROSITE" id="PS50109"/>
    </source>
</evidence>
<dbReference type="SUPFAM" id="SSF55874">
    <property type="entry name" value="ATPase domain of HSP90 chaperone/DNA topoisomerase II/histidine kinase"/>
    <property type="match status" value="1"/>
</dbReference>
<keyword evidence="17" id="KW-1185">Reference proteome</keyword>
<keyword evidence="4" id="KW-1003">Cell membrane</keyword>
<feature type="domain" description="Histidine kinase" evidence="14">
    <location>
        <begin position="491"/>
        <end position="608"/>
    </location>
</feature>
<dbReference type="Pfam" id="PF00672">
    <property type="entry name" value="HAMP"/>
    <property type="match status" value="1"/>
</dbReference>
<dbReference type="STRING" id="1348624.GCA_001591545_03119"/>
<dbReference type="InterPro" id="IPR003660">
    <property type="entry name" value="HAMP_dom"/>
</dbReference>
<keyword evidence="13" id="KW-1133">Transmembrane helix</keyword>
<feature type="domain" description="HAMP" evidence="15">
    <location>
        <begin position="332"/>
        <end position="384"/>
    </location>
</feature>
<name>A0A2X4ZE70_LEDLE</name>
<keyword evidence="5" id="KW-0597">Phosphoprotein</keyword>
<evidence type="ECO:0000313" key="16">
    <source>
        <dbReference type="EMBL" id="SQI62875.1"/>
    </source>
</evidence>
<dbReference type="Proteomes" id="UP000249134">
    <property type="component" value="Chromosome 1"/>
</dbReference>
<dbReference type="SMART" id="SM00304">
    <property type="entry name" value="HAMP"/>
    <property type="match status" value="1"/>
</dbReference>
<reference evidence="16 17" key="1">
    <citation type="submission" date="2018-06" db="EMBL/GenBank/DDBJ databases">
        <authorList>
            <consortium name="Pathogen Informatics"/>
            <person name="Doyle S."/>
        </authorList>
    </citation>
    <scope>NUCLEOTIDE SEQUENCE [LARGE SCALE GENOMIC DNA]</scope>
    <source>
        <strain evidence="16 17">NCTC4824</strain>
    </source>
</reference>
<evidence type="ECO:0000256" key="9">
    <source>
        <dbReference type="ARBA" id="ARBA00022840"/>
    </source>
</evidence>
<evidence type="ECO:0000259" key="15">
    <source>
        <dbReference type="PROSITE" id="PS50885"/>
    </source>
</evidence>